<dbReference type="InParanoid" id="C1F8W6"/>
<dbReference type="InterPro" id="IPR007837">
    <property type="entry name" value="DinB"/>
</dbReference>
<organism evidence="4 5">
    <name type="scientific">Acidobacterium capsulatum (strain ATCC 51196 / DSM 11244 / BCRC 80197 / JCM 7670 / NBRC 15755 / NCIMB 13165 / 161)</name>
    <dbReference type="NCBI Taxonomy" id="240015"/>
    <lineage>
        <taxon>Bacteria</taxon>
        <taxon>Pseudomonadati</taxon>
        <taxon>Acidobacteriota</taxon>
        <taxon>Terriglobia</taxon>
        <taxon>Terriglobales</taxon>
        <taxon>Acidobacteriaceae</taxon>
        <taxon>Acidobacterium</taxon>
    </lineage>
</organism>
<proteinExistence type="inferred from homology"/>
<dbReference type="eggNOG" id="COG2318">
    <property type="taxonomic scope" value="Bacteria"/>
</dbReference>
<evidence type="ECO:0000256" key="2">
    <source>
        <dbReference type="ARBA" id="ARBA00022723"/>
    </source>
</evidence>
<dbReference type="KEGG" id="aca:ACP_2026"/>
<sequence length="166" mass="18628">MPHTAVTLEDLLADFHETAARWKAFFEAHPAAANVPTDIARSTTVAELIWHIYGVAYRHSERLLGQPVTDLDAANPARNLVSAWKLYEAASENLARFLAETDDAALDRVFSFSTRTAGEISGSYRKLCLHVFVHTIRHWAQIGPLVRQHGYLPAFGQDIFFSHSIR</sequence>
<feature type="binding site" evidence="3">
    <location>
        <position position="138"/>
    </location>
    <ligand>
        <name>a divalent metal cation</name>
        <dbReference type="ChEBI" id="CHEBI:60240"/>
    </ligand>
</feature>
<dbReference type="HOGENOM" id="CLU_136019_0_0_0"/>
<protein>
    <submittedName>
        <fullName evidence="4">DinB family protein</fullName>
    </submittedName>
</protein>
<comment type="similarity">
    <text evidence="1">Belongs to the DinB family.</text>
</comment>
<evidence type="ECO:0000313" key="5">
    <source>
        <dbReference type="Proteomes" id="UP000002207"/>
    </source>
</evidence>
<reference evidence="4 5" key="1">
    <citation type="journal article" date="2009" name="Appl. Environ. Microbiol.">
        <title>Three genomes from the phylum Acidobacteria provide insight into the lifestyles of these microorganisms in soils.</title>
        <authorList>
            <person name="Ward N.L."/>
            <person name="Challacombe J.F."/>
            <person name="Janssen P.H."/>
            <person name="Henrissat B."/>
            <person name="Coutinho P.M."/>
            <person name="Wu M."/>
            <person name="Xie G."/>
            <person name="Haft D.H."/>
            <person name="Sait M."/>
            <person name="Badger J."/>
            <person name="Barabote R.D."/>
            <person name="Bradley B."/>
            <person name="Brettin T.S."/>
            <person name="Brinkac L.M."/>
            <person name="Bruce D."/>
            <person name="Creasy T."/>
            <person name="Daugherty S.C."/>
            <person name="Davidsen T.M."/>
            <person name="DeBoy R.T."/>
            <person name="Detter J.C."/>
            <person name="Dodson R.J."/>
            <person name="Durkin A.S."/>
            <person name="Ganapathy A."/>
            <person name="Gwinn-Giglio M."/>
            <person name="Han C.S."/>
            <person name="Khouri H."/>
            <person name="Kiss H."/>
            <person name="Kothari S.P."/>
            <person name="Madupu R."/>
            <person name="Nelson K.E."/>
            <person name="Nelson W.C."/>
            <person name="Paulsen I."/>
            <person name="Penn K."/>
            <person name="Ren Q."/>
            <person name="Rosovitz M.J."/>
            <person name="Selengut J.D."/>
            <person name="Shrivastava S."/>
            <person name="Sullivan S.A."/>
            <person name="Tapia R."/>
            <person name="Thompson L.S."/>
            <person name="Watkins K.L."/>
            <person name="Yang Q."/>
            <person name="Yu C."/>
            <person name="Zafar N."/>
            <person name="Zhou L."/>
            <person name="Kuske C.R."/>
        </authorList>
    </citation>
    <scope>NUCLEOTIDE SEQUENCE [LARGE SCALE GENOMIC DNA]</scope>
    <source>
        <strain evidence="5">ATCC 51196 / DSM 11244 / BCRC 80197 / JCM 7670 / NBRC 15755 / NCIMB 13165 / 161</strain>
    </source>
</reference>
<feature type="binding site" evidence="3">
    <location>
        <position position="51"/>
    </location>
    <ligand>
        <name>a divalent metal cation</name>
        <dbReference type="ChEBI" id="CHEBI:60240"/>
    </ligand>
</feature>
<evidence type="ECO:0000256" key="1">
    <source>
        <dbReference type="ARBA" id="ARBA00008635"/>
    </source>
</evidence>
<dbReference type="AlphaFoldDB" id="C1F8W6"/>
<dbReference type="EMBL" id="CP001472">
    <property type="protein sequence ID" value="ACO32731.1"/>
    <property type="molecule type" value="Genomic_DNA"/>
</dbReference>
<dbReference type="OrthoDB" id="119841at2"/>
<dbReference type="PANTHER" id="PTHR37302">
    <property type="entry name" value="SLR1116 PROTEIN"/>
    <property type="match status" value="1"/>
</dbReference>
<evidence type="ECO:0000313" key="4">
    <source>
        <dbReference type="EMBL" id="ACO32731.1"/>
    </source>
</evidence>
<evidence type="ECO:0000256" key="3">
    <source>
        <dbReference type="PIRSR" id="PIRSR607837-1"/>
    </source>
</evidence>
<dbReference type="Pfam" id="PF05163">
    <property type="entry name" value="DinB"/>
    <property type="match status" value="1"/>
</dbReference>
<dbReference type="RefSeq" id="WP_015897130.1">
    <property type="nucleotide sequence ID" value="NC_012483.1"/>
</dbReference>
<dbReference type="STRING" id="240015.ACP_2026"/>
<feature type="binding site" evidence="3">
    <location>
        <position position="134"/>
    </location>
    <ligand>
        <name>a divalent metal cation</name>
        <dbReference type="ChEBI" id="CHEBI:60240"/>
    </ligand>
</feature>
<dbReference type="Gene3D" id="1.20.120.450">
    <property type="entry name" value="dinb family like domain"/>
    <property type="match status" value="1"/>
</dbReference>
<keyword evidence="2 3" id="KW-0479">Metal-binding</keyword>
<keyword evidence="5" id="KW-1185">Reference proteome</keyword>
<gene>
    <name evidence="4" type="ordered locus">ACP_2026</name>
</gene>
<accession>C1F8W6</accession>
<dbReference type="PANTHER" id="PTHR37302:SF3">
    <property type="entry name" value="DAMAGE-INDUCIBLE PROTEIN DINB"/>
    <property type="match status" value="1"/>
</dbReference>
<dbReference type="InterPro" id="IPR034660">
    <property type="entry name" value="DinB/YfiT-like"/>
</dbReference>
<dbReference type="Proteomes" id="UP000002207">
    <property type="component" value="Chromosome"/>
</dbReference>
<dbReference type="GO" id="GO:0046872">
    <property type="term" value="F:metal ion binding"/>
    <property type="evidence" value="ECO:0007669"/>
    <property type="project" value="UniProtKB-KW"/>
</dbReference>
<name>C1F8W6_ACIC5</name>
<dbReference type="SUPFAM" id="SSF109854">
    <property type="entry name" value="DinB/YfiT-like putative metalloenzymes"/>
    <property type="match status" value="1"/>
</dbReference>